<dbReference type="PANTHER" id="PTHR21236">
    <property type="entry name" value="GOLGI MEMBRANE PROTEIN YIP1"/>
    <property type="match status" value="1"/>
</dbReference>
<comment type="similarity">
    <text evidence="2">Belongs to the YIP1 family.</text>
</comment>
<evidence type="ECO:0000256" key="1">
    <source>
        <dbReference type="ARBA" id="ARBA00004141"/>
    </source>
</evidence>
<evidence type="ECO:0000313" key="7">
    <source>
        <dbReference type="EMBL" id="GAV56282.1"/>
    </source>
</evidence>
<keyword evidence="3 6" id="KW-0812">Transmembrane</keyword>
<reference evidence="7 8" key="1">
    <citation type="submission" date="2016-08" db="EMBL/GenBank/DDBJ databases">
        <title>Draft genome sequence of allopolyploid Zygosaccharomyces rouxii.</title>
        <authorList>
            <person name="Watanabe J."/>
            <person name="Uehara K."/>
            <person name="Mogi Y."/>
            <person name="Tsukioka Y."/>
        </authorList>
    </citation>
    <scope>NUCLEOTIDE SEQUENCE [LARGE SCALE GENOMIC DNA]</scope>
    <source>
        <strain evidence="7 8">NBRC 110957</strain>
    </source>
</reference>
<dbReference type="AlphaFoldDB" id="A0A1Q3AL46"/>
<dbReference type="GO" id="GO:0005802">
    <property type="term" value="C:trans-Golgi network"/>
    <property type="evidence" value="ECO:0007669"/>
    <property type="project" value="TreeGrafter"/>
</dbReference>
<feature type="transmembrane region" description="Helical" evidence="6">
    <location>
        <begin position="174"/>
        <end position="195"/>
    </location>
</feature>
<feature type="transmembrane region" description="Helical" evidence="6">
    <location>
        <begin position="207"/>
        <end position="226"/>
    </location>
</feature>
<dbReference type="EMBL" id="BDGX01000054">
    <property type="protein sequence ID" value="GAV56282.1"/>
    <property type="molecule type" value="Genomic_DNA"/>
</dbReference>
<proteinExistence type="inferred from homology"/>
<feature type="transmembrane region" description="Helical" evidence="6">
    <location>
        <begin position="107"/>
        <end position="126"/>
    </location>
</feature>
<dbReference type="InterPro" id="IPR045231">
    <property type="entry name" value="Yip1/4-like"/>
</dbReference>
<protein>
    <recommendedName>
        <fullName evidence="9">Protein YIP</fullName>
    </recommendedName>
</protein>
<dbReference type="Proteomes" id="UP000187013">
    <property type="component" value="Unassembled WGS sequence"/>
</dbReference>
<feature type="transmembrane region" description="Helical" evidence="6">
    <location>
        <begin position="138"/>
        <end position="162"/>
    </location>
</feature>
<evidence type="ECO:0000256" key="2">
    <source>
        <dbReference type="ARBA" id="ARBA00010596"/>
    </source>
</evidence>
<keyword evidence="5 6" id="KW-0472">Membrane</keyword>
<evidence type="ECO:0000256" key="4">
    <source>
        <dbReference type="ARBA" id="ARBA00022989"/>
    </source>
</evidence>
<accession>A0A1Q3AL46</accession>
<name>A0A1Q3AL46_ZYGRO</name>
<evidence type="ECO:0000256" key="5">
    <source>
        <dbReference type="ARBA" id="ARBA00023136"/>
    </source>
</evidence>
<evidence type="ECO:0000256" key="6">
    <source>
        <dbReference type="SAM" id="Phobius"/>
    </source>
</evidence>
<sequence>MDTDTIEADFVTNDLTPDAFPASGSMNGEPISQRGTLDETILKTFKRDIKDINSRLKQVVYPSLFMKKFGGSGQDYTNASVHCDLWAPLTFIILYAVSVSPAHAKTLFSSLFVTQWFVLLVMATHLRLTKPQEKTSLISYLSVSGYCLFPQVVNAVISRLLLPLILKVAHESPWCIRALVLLRILLMGICLFWSVNSISSVTKSDNFIETYPLALCFFGIGWLTVIL</sequence>
<evidence type="ECO:0008006" key="9">
    <source>
        <dbReference type="Google" id="ProtNLM"/>
    </source>
</evidence>
<keyword evidence="4 6" id="KW-1133">Transmembrane helix</keyword>
<dbReference type="GO" id="GO:0016020">
    <property type="term" value="C:membrane"/>
    <property type="evidence" value="ECO:0007669"/>
    <property type="project" value="UniProtKB-SubCell"/>
</dbReference>
<dbReference type="PANTHER" id="PTHR21236:SF1">
    <property type="entry name" value="PROTEIN YIPF6"/>
    <property type="match status" value="1"/>
</dbReference>
<dbReference type="GO" id="GO:0006888">
    <property type="term" value="P:endoplasmic reticulum to Golgi vesicle-mediated transport"/>
    <property type="evidence" value="ECO:0007669"/>
    <property type="project" value="InterPro"/>
</dbReference>
<comment type="caution">
    <text evidence="7">The sequence shown here is derived from an EMBL/GenBank/DDBJ whole genome shotgun (WGS) entry which is preliminary data.</text>
</comment>
<evidence type="ECO:0000256" key="3">
    <source>
        <dbReference type="ARBA" id="ARBA00022692"/>
    </source>
</evidence>
<organism evidence="7 8">
    <name type="scientific">Zygosaccharomyces rouxii</name>
    <dbReference type="NCBI Taxonomy" id="4956"/>
    <lineage>
        <taxon>Eukaryota</taxon>
        <taxon>Fungi</taxon>
        <taxon>Dikarya</taxon>
        <taxon>Ascomycota</taxon>
        <taxon>Saccharomycotina</taxon>
        <taxon>Saccharomycetes</taxon>
        <taxon>Saccharomycetales</taxon>
        <taxon>Saccharomycetaceae</taxon>
        <taxon>Zygosaccharomyces</taxon>
    </lineage>
</organism>
<evidence type="ECO:0000313" key="8">
    <source>
        <dbReference type="Proteomes" id="UP000187013"/>
    </source>
</evidence>
<comment type="subcellular location">
    <subcellularLocation>
        <location evidence="1">Membrane</location>
        <topology evidence="1">Multi-pass membrane protein</topology>
    </subcellularLocation>
</comment>
<gene>
    <name evidence="7" type="ORF">ZYGR_0BB00590</name>
</gene>
<dbReference type="OrthoDB" id="411251at2759"/>